<dbReference type="AlphaFoldDB" id="A0A9W4U0M1"/>
<proteinExistence type="predicted"/>
<dbReference type="Proteomes" id="UP001152885">
    <property type="component" value="Unassembled WGS sequence"/>
</dbReference>
<protein>
    <submittedName>
        <fullName evidence="1">Uncharacterized protein</fullName>
    </submittedName>
</protein>
<reference evidence="1" key="1">
    <citation type="submission" date="2022-12" db="EMBL/GenBank/DDBJ databases">
        <authorList>
            <person name="Brejova B."/>
        </authorList>
    </citation>
    <scope>NUCLEOTIDE SEQUENCE</scope>
</reference>
<gene>
    <name evidence="1" type="ORF">CANVERA_P4512</name>
</gene>
<dbReference type="EMBL" id="CANTUO010000005">
    <property type="protein sequence ID" value="CAI5760000.1"/>
    <property type="molecule type" value="Genomic_DNA"/>
</dbReference>
<keyword evidence="2" id="KW-1185">Reference proteome</keyword>
<organism evidence="1 2">
    <name type="scientific">Candida verbasci</name>
    <dbReference type="NCBI Taxonomy" id="1227364"/>
    <lineage>
        <taxon>Eukaryota</taxon>
        <taxon>Fungi</taxon>
        <taxon>Dikarya</taxon>
        <taxon>Ascomycota</taxon>
        <taxon>Saccharomycotina</taxon>
        <taxon>Pichiomycetes</taxon>
        <taxon>Debaryomycetaceae</taxon>
        <taxon>Candida/Lodderomyces clade</taxon>
        <taxon>Candida</taxon>
    </lineage>
</organism>
<evidence type="ECO:0000313" key="1">
    <source>
        <dbReference type="EMBL" id="CAI5760000.1"/>
    </source>
</evidence>
<dbReference type="OrthoDB" id="4024210at2759"/>
<accession>A0A9W4U0M1</accession>
<name>A0A9W4U0M1_9ASCO</name>
<sequence length="82" mass="9552">MALRNYLYAKHNHENDEKINKSNTPKQMSKDIENITNEIKEARLDDDCKQCTECTCKKEEPVKDITPVIKVEVENEIEITTV</sequence>
<comment type="caution">
    <text evidence="1">The sequence shown here is derived from an EMBL/GenBank/DDBJ whole genome shotgun (WGS) entry which is preliminary data.</text>
</comment>
<evidence type="ECO:0000313" key="2">
    <source>
        <dbReference type="Proteomes" id="UP001152885"/>
    </source>
</evidence>